<dbReference type="Gene3D" id="3.30.70.270">
    <property type="match status" value="1"/>
</dbReference>
<dbReference type="PANTHER" id="PTHR34047">
    <property type="entry name" value="NUCLEAR INTRON MATURASE 1, MITOCHONDRIAL-RELATED"/>
    <property type="match status" value="1"/>
</dbReference>
<dbReference type="GO" id="GO:0003964">
    <property type="term" value="F:RNA-directed DNA polymerase activity"/>
    <property type="evidence" value="ECO:0007669"/>
    <property type="project" value="UniProtKB-KW"/>
</dbReference>
<dbReference type="Pfam" id="PF08388">
    <property type="entry name" value="GIIM"/>
    <property type="match status" value="1"/>
</dbReference>
<dbReference type="InterPro" id="IPR013597">
    <property type="entry name" value="Mat_intron_G2"/>
</dbReference>
<dbReference type="CDD" id="cd01651">
    <property type="entry name" value="RT_G2_intron"/>
    <property type="match status" value="1"/>
</dbReference>
<evidence type="ECO:0000259" key="1">
    <source>
        <dbReference type="PROSITE" id="PS50878"/>
    </source>
</evidence>
<dbReference type="KEGG" id="tjr:TherJR_2588"/>
<keyword evidence="2" id="KW-0548">Nucleotidyltransferase</keyword>
<proteinExistence type="predicted"/>
<dbReference type="eggNOG" id="COG3344">
    <property type="taxonomic scope" value="Bacteria"/>
</dbReference>
<reference evidence="2 3" key="1">
    <citation type="submission" date="2010-05" db="EMBL/GenBank/DDBJ databases">
        <title>Complete sequence of Thermincola sp. JR.</title>
        <authorList>
            <consortium name="US DOE Joint Genome Institute"/>
            <person name="Lucas S."/>
            <person name="Copeland A."/>
            <person name="Lapidus A."/>
            <person name="Cheng J.-F."/>
            <person name="Bruce D."/>
            <person name="Goodwin L."/>
            <person name="Pitluck S."/>
            <person name="Chertkov O."/>
            <person name="Detter J.C."/>
            <person name="Han C."/>
            <person name="Tapia R."/>
            <person name="Land M."/>
            <person name="Hauser L."/>
            <person name="Kyrpides N."/>
            <person name="Mikhailova N."/>
            <person name="Hazen T.C."/>
            <person name="Woyke T."/>
        </authorList>
    </citation>
    <scope>NUCLEOTIDE SEQUENCE [LARGE SCALE GENOMIC DNA]</scope>
    <source>
        <strain evidence="2 3">JR</strain>
    </source>
</reference>
<name>D5XBJ6_THEPJ</name>
<evidence type="ECO:0000313" key="3">
    <source>
        <dbReference type="Proteomes" id="UP000002377"/>
    </source>
</evidence>
<keyword evidence="3" id="KW-1185">Reference proteome</keyword>
<dbReference type="InterPro" id="IPR030931">
    <property type="entry name" value="Group_II_RT_mat"/>
</dbReference>
<dbReference type="Proteomes" id="UP000002377">
    <property type="component" value="Chromosome"/>
</dbReference>
<dbReference type="InterPro" id="IPR000477">
    <property type="entry name" value="RT_dom"/>
</dbReference>
<dbReference type="EMBL" id="CP002028">
    <property type="protein sequence ID" value="ADG83425.1"/>
    <property type="molecule type" value="Genomic_DNA"/>
</dbReference>
<dbReference type="HOGENOM" id="CLU_013584_2_1_9"/>
<dbReference type="PANTHER" id="PTHR34047:SF8">
    <property type="entry name" value="PROTEIN YKFC"/>
    <property type="match status" value="1"/>
</dbReference>
<dbReference type="SUPFAM" id="SSF56672">
    <property type="entry name" value="DNA/RNA polymerases"/>
    <property type="match status" value="1"/>
</dbReference>
<feature type="domain" description="Reverse transcriptase" evidence="1">
    <location>
        <begin position="45"/>
        <end position="273"/>
    </location>
</feature>
<keyword evidence="2" id="KW-0695">RNA-directed DNA polymerase</keyword>
<dbReference type="Pfam" id="PF00078">
    <property type="entry name" value="RVT_1"/>
    <property type="match status" value="1"/>
</dbReference>
<keyword evidence="2" id="KW-0808">Transferase</keyword>
<sequence>MDKVYRMDNLERAYKAVKANNGAPGVDGVTVEAFGQNLQEELRQLHHELKTGIYEPQPVLRVEIPKVDGSKRPLGIPTVRDRVVQQALLNILQPIFEPDFHPSSYGYRPGRSCHQAVAKAEMFINKYGLSHVVDMDLSKCFDRLNHDLILEGVNRKVSDGSVLKLIKKFLTAGVMKDGAWEETDLGSPQGGVISPLLTNIYLDSFDQEMKERGIRMVRYADDILLFAATYQDAKKYQRIATDFLEQELKLTVNREKTHLTDNRKGVAYLGFVIYSKSVSISPKKLKNFKDKIRKMTPRNHGLSVKEMVEKLNPVLRGWANYFRIANCRTVFAELMGWIRRRLRMKKMKEWKSWKPLHKALRRRGYKGTFEKISMTTWKNSASPLISMALPNKWFDELGLINLEKYNVGILHHYRP</sequence>
<organism evidence="2 3">
    <name type="scientific">Thermincola potens (strain JR)</name>
    <dbReference type="NCBI Taxonomy" id="635013"/>
    <lineage>
        <taxon>Bacteria</taxon>
        <taxon>Bacillati</taxon>
        <taxon>Bacillota</taxon>
        <taxon>Clostridia</taxon>
        <taxon>Eubacteriales</taxon>
        <taxon>Thermincolaceae</taxon>
        <taxon>Thermincola</taxon>
    </lineage>
</organism>
<dbReference type="PROSITE" id="PS50878">
    <property type="entry name" value="RT_POL"/>
    <property type="match status" value="1"/>
</dbReference>
<dbReference type="InterPro" id="IPR051083">
    <property type="entry name" value="GrpII_Intron_Splice-Mob/Def"/>
</dbReference>
<protein>
    <submittedName>
        <fullName evidence="2">RNA-directed DNA polymerase (Reverse transcriptase)</fullName>
    </submittedName>
</protein>
<dbReference type="AlphaFoldDB" id="D5XBJ6"/>
<accession>D5XBJ6</accession>
<dbReference type="STRING" id="635013.TherJR_2588"/>
<dbReference type="InterPro" id="IPR043502">
    <property type="entry name" value="DNA/RNA_pol_sf"/>
</dbReference>
<evidence type="ECO:0000313" key="2">
    <source>
        <dbReference type="EMBL" id="ADG83425.1"/>
    </source>
</evidence>
<gene>
    <name evidence="2" type="ordered locus">TherJR_2588</name>
</gene>
<dbReference type="NCBIfam" id="TIGR04416">
    <property type="entry name" value="group_II_RT_mat"/>
    <property type="match status" value="1"/>
</dbReference>
<dbReference type="InterPro" id="IPR043128">
    <property type="entry name" value="Rev_trsase/Diguanyl_cyclase"/>
</dbReference>